<protein>
    <submittedName>
        <fullName evidence="1">Uncharacterized protein</fullName>
    </submittedName>
</protein>
<reference evidence="1 2" key="1">
    <citation type="journal article" date="2013" name="Front. Microbiol.">
        <title>Comparative genomic analyses of the cyanobacterium, Lyngbya aestuarii BL J, a powerful hydrogen producer.</title>
        <authorList>
            <person name="Kothari A."/>
            <person name="Vaughn M."/>
            <person name="Garcia-Pichel F."/>
        </authorList>
    </citation>
    <scope>NUCLEOTIDE SEQUENCE [LARGE SCALE GENOMIC DNA]</scope>
    <source>
        <strain evidence="1 2">BL J</strain>
    </source>
</reference>
<dbReference type="EMBL" id="AUZM01000037">
    <property type="protein sequence ID" value="ERT06431.1"/>
    <property type="molecule type" value="Genomic_DNA"/>
</dbReference>
<name>U7QJ44_9CYAN</name>
<evidence type="ECO:0000313" key="1">
    <source>
        <dbReference type="EMBL" id="ERT06431.1"/>
    </source>
</evidence>
<comment type="caution">
    <text evidence="1">The sequence shown here is derived from an EMBL/GenBank/DDBJ whole genome shotgun (WGS) entry which is preliminary data.</text>
</comment>
<dbReference type="OrthoDB" id="463049at2"/>
<organism evidence="1 2">
    <name type="scientific">Lyngbya aestuarii BL J</name>
    <dbReference type="NCBI Taxonomy" id="1348334"/>
    <lineage>
        <taxon>Bacteria</taxon>
        <taxon>Bacillati</taxon>
        <taxon>Cyanobacteriota</taxon>
        <taxon>Cyanophyceae</taxon>
        <taxon>Oscillatoriophycideae</taxon>
        <taxon>Oscillatoriales</taxon>
        <taxon>Microcoleaceae</taxon>
        <taxon>Lyngbya</taxon>
    </lineage>
</organism>
<dbReference type="Proteomes" id="UP000017127">
    <property type="component" value="Unassembled WGS sequence"/>
</dbReference>
<gene>
    <name evidence="1" type="ORF">M595_3637</name>
</gene>
<keyword evidence="2" id="KW-1185">Reference proteome</keyword>
<proteinExistence type="predicted"/>
<sequence>MKPEQITASFFQVLNNQPELFTQEIQQDLTQLEIAVDRVEYIPEDDQTEFLADAIIDFCDVNPTIYQALSENLNTSQTEDSEKITVQKRFLLSQKIRSLLTYSSEI</sequence>
<dbReference type="RefSeq" id="WP_023067395.1">
    <property type="nucleotide sequence ID" value="NZ_AUZM01000037.1"/>
</dbReference>
<dbReference type="AlphaFoldDB" id="U7QJ44"/>
<evidence type="ECO:0000313" key="2">
    <source>
        <dbReference type="Proteomes" id="UP000017127"/>
    </source>
</evidence>
<accession>U7QJ44</accession>